<dbReference type="SUPFAM" id="SSF53098">
    <property type="entry name" value="Ribonuclease H-like"/>
    <property type="match status" value="1"/>
</dbReference>
<protein>
    <recommendedName>
        <fullName evidence="4">RNase H type-1 domain-containing protein</fullName>
    </recommendedName>
</protein>
<dbReference type="Proteomes" id="UP000762676">
    <property type="component" value="Unassembled WGS sequence"/>
</dbReference>
<dbReference type="AlphaFoldDB" id="A0AAV4EQH5"/>
<dbReference type="InterPro" id="IPR012337">
    <property type="entry name" value="RNaseH-like_sf"/>
</dbReference>
<feature type="region of interest" description="Disordered" evidence="1">
    <location>
        <begin position="132"/>
        <end position="158"/>
    </location>
</feature>
<organism evidence="2 3">
    <name type="scientific">Elysia marginata</name>
    <dbReference type="NCBI Taxonomy" id="1093978"/>
    <lineage>
        <taxon>Eukaryota</taxon>
        <taxon>Metazoa</taxon>
        <taxon>Spiralia</taxon>
        <taxon>Lophotrochozoa</taxon>
        <taxon>Mollusca</taxon>
        <taxon>Gastropoda</taxon>
        <taxon>Heterobranchia</taxon>
        <taxon>Euthyneura</taxon>
        <taxon>Panpulmonata</taxon>
        <taxon>Sacoglossa</taxon>
        <taxon>Placobranchoidea</taxon>
        <taxon>Plakobranchidae</taxon>
        <taxon>Elysia</taxon>
    </lineage>
</organism>
<sequence length="158" mass="18115">MRSTSTAACEILANVEPLEMRREKAALELFGRSKTMNTEHPNRKQVENWKPNTLLHQRPVMHYVADTKEKHFLPENRQESPRISNVVVFTDSMSVLQAAENKENQNLTPLLRSSHYLISSFGINLTMQWNPGHSNTPGKDKADTLAKRDLDRNNPTHQ</sequence>
<dbReference type="Gene3D" id="3.30.420.10">
    <property type="entry name" value="Ribonuclease H-like superfamily/Ribonuclease H"/>
    <property type="match status" value="1"/>
</dbReference>
<gene>
    <name evidence="2" type="ORF">ElyMa_003594000</name>
</gene>
<evidence type="ECO:0008006" key="4">
    <source>
        <dbReference type="Google" id="ProtNLM"/>
    </source>
</evidence>
<evidence type="ECO:0000313" key="3">
    <source>
        <dbReference type="Proteomes" id="UP000762676"/>
    </source>
</evidence>
<name>A0AAV4EQH5_9GAST</name>
<comment type="caution">
    <text evidence="2">The sequence shown here is derived from an EMBL/GenBank/DDBJ whole genome shotgun (WGS) entry which is preliminary data.</text>
</comment>
<accession>A0AAV4EQH5</accession>
<evidence type="ECO:0000256" key="1">
    <source>
        <dbReference type="SAM" id="MobiDB-lite"/>
    </source>
</evidence>
<proteinExistence type="predicted"/>
<dbReference type="GO" id="GO:0003676">
    <property type="term" value="F:nucleic acid binding"/>
    <property type="evidence" value="ECO:0007669"/>
    <property type="project" value="InterPro"/>
</dbReference>
<reference evidence="2 3" key="1">
    <citation type="journal article" date="2021" name="Elife">
        <title>Chloroplast acquisition without the gene transfer in kleptoplastic sea slugs, Plakobranchus ocellatus.</title>
        <authorList>
            <person name="Maeda T."/>
            <person name="Takahashi S."/>
            <person name="Yoshida T."/>
            <person name="Shimamura S."/>
            <person name="Takaki Y."/>
            <person name="Nagai Y."/>
            <person name="Toyoda A."/>
            <person name="Suzuki Y."/>
            <person name="Arimoto A."/>
            <person name="Ishii H."/>
            <person name="Satoh N."/>
            <person name="Nishiyama T."/>
            <person name="Hasebe M."/>
            <person name="Maruyama T."/>
            <person name="Minagawa J."/>
            <person name="Obokata J."/>
            <person name="Shigenobu S."/>
        </authorList>
    </citation>
    <scope>NUCLEOTIDE SEQUENCE [LARGE SCALE GENOMIC DNA]</scope>
</reference>
<feature type="compositionally biased region" description="Basic and acidic residues" evidence="1">
    <location>
        <begin position="138"/>
        <end position="158"/>
    </location>
</feature>
<keyword evidence="3" id="KW-1185">Reference proteome</keyword>
<evidence type="ECO:0000313" key="2">
    <source>
        <dbReference type="EMBL" id="GFR63016.1"/>
    </source>
</evidence>
<dbReference type="EMBL" id="BMAT01007378">
    <property type="protein sequence ID" value="GFR63016.1"/>
    <property type="molecule type" value="Genomic_DNA"/>
</dbReference>
<dbReference type="InterPro" id="IPR036397">
    <property type="entry name" value="RNaseH_sf"/>
</dbReference>